<comment type="similarity">
    <text evidence="1">Belongs to the peptidase S33 family.</text>
</comment>
<dbReference type="Proteomes" id="UP000811619">
    <property type="component" value="Unassembled WGS sequence"/>
</dbReference>
<dbReference type="OrthoDB" id="425534at2759"/>
<evidence type="ECO:0000313" key="4">
    <source>
        <dbReference type="Proteomes" id="UP000811619"/>
    </source>
</evidence>
<dbReference type="PANTHER" id="PTHR43248">
    <property type="entry name" value="2-SUCCINYL-6-HYDROXY-2,4-CYCLOHEXADIENE-1-CARBOXYLATE SYNTHASE"/>
    <property type="match status" value="1"/>
</dbReference>
<dbReference type="PANTHER" id="PTHR43248:SF25">
    <property type="entry name" value="AB HYDROLASE-1 DOMAIN-CONTAINING PROTEIN-RELATED"/>
    <property type="match status" value="1"/>
</dbReference>
<dbReference type="InterPro" id="IPR051601">
    <property type="entry name" value="Serine_prot/Carboxylest_S33"/>
</dbReference>
<proteinExistence type="inferred from homology"/>
<protein>
    <recommendedName>
        <fullName evidence="5">AB hydrolase-1 domain-containing protein</fullName>
    </recommendedName>
</protein>
<evidence type="ECO:0000313" key="3">
    <source>
        <dbReference type="EMBL" id="KAG5914619.1"/>
    </source>
</evidence>
<evidence type="ECO:0008006" key="5">
    <source>
        <dbReference type="Google" id="ProtNLM"/>
    </source>
</evidence>
<dbReference type="EMBL" id="SRPY01001091">
    <property type="protein sequence ID" value="KAG5914619.1"/>
    <property type="molecule type" value="Genomic_DNA"/>
</dbReference>
<evidence type="ECO:0000256" key="1">
    <source>
        <dbReference type="ARBA" id="ARBA00010088"/>
    </source>
</evidence>
<accession>A0A8K0J2K8</accession>
<evidence type="ECO:0000256" key="2">
    <source>
        <dbReference type="ARBA" id="ARBA00022801"/>
    </source>
</evidence>
<reference evidence="3" key="1">
    <citation type="journal article" date="2020" name="bioRxiv">
        <title>Whole genome comparisons of ergot fungi reveals the divergence and evolution of species within the genus Claviceps are the result of varying mechanisms driving genome evolution and host range expansion.</title>
        <authorList>
            <person name="Wyka S.A."/>
            <person name="Mondo S.J."/>
            <person name="Liu M."/>
            <person name="Dettman J."/>
            <person name="Nalam V."/>
            <person name="Broders K.D."/>
        </authorList>
    </citation>
    <scope>NUCLEOTIDE SEQUENCE</scope>
    <source>
        <strain evidence="3">CCC 489</strain>
    </source>
</reference>
<gene>
    <name evidence="3" type="ORF">E4U42_000402</name>
</gene>
<keyword evidence="2" id="KW-0378">Hydrolase</keyword>
<comment type="caution">
    <text evidence="3">The sequence shown here is derived from an EMBL/GenBank/DDBJ whole genome shotgun (WGS) entry which is preliminary data.</text>
</comment>
<sequence length="441" mass="47615">MALACLASASNYTFPHFEWDSIRPTKDLEFHDCYESYRCARLALPLDWKNLSDPRTVSIALIKLPARVSDTDARFGGPVFANPGGPGGSGVDHVLAAGRYLQEYIDTPGKKHYEIVSFDPRGVRHSHPRADCFSESVLARDAMILESRGLGGLTRDPGKLAYGLAMMDGLAKKCAAAEVAGDLFSYMGTPTVARDMVEMVDKMDALRKQTDGRVELRRRAAAEDDVPRLQYIGFSYGTVLGNYFASLFPERVGRIVLDGVVDADDYSKGGGWLTNTVDADAIVDELFSGCFQAGPETCALARASDQSASDIRARVWAWLARLDASPMAGLSSSGNAFVLSGADMRALLATSAYKPLDAFVPLARLLDAVMQGRDLALFLSTIESALLGGPLQNSCPPADDTTASHTSPDASMAILCGDGEDLTTRPLAWWQSYLDRQVDTS</sequence>
<organism evidence="3 4">
    <name type="scientific">Claviceps africana</name>
    <dbReference type="NCBI Taxonomy" id="83212"/>
    <lineage>
        <taxon>Eukaryota</taxon>
        <taxon>Fungi</taxon>
        <taxon>Dikarya</taxon>
        <taxon>Ascomycota</taxon>
        <taxon>Pezizomycotina</taxon>
        <taxon>Sordariomycetes</taxon>
        <taxon>Hypocreomycetidae</taxon>
        <taxon>Hypocreales</taxon>
        <taxon>Clavicipitaceae</taxon>
        <taxon>Claviceps</taxon>
    </lineage>
</organism>
<dbReference type="GO" id="GO:0016787">
    <property type="term" value="F:hydrolase activity"/>
    <property type="evidence" value="ECO:0007669"/>
    <property type="project" value="UniProtKB-KW"/>
</dbReference>
<name>A0A8K0J2K8_9HYPO</name>
<dbReference type="InterPro" id="IPR029058">
    <property type="entry name" value="AB_hydrolase_fold"/>
</dbReference>
<dbReference type="AlphaFoldDB" id="A0A8K0J2K8"/>
<keyword evidence="4" id="KW-1185">Reference proteome</keyword>
<feature type="non-terminal residue" evidence="3">
    <location>
        <position position="441"/>
    </location>
</feature>
<dbReference type="Gene3D" id="3.40.50.1820">
    <property type="entry name" value="alpha/beta hydrolase"/>
    <property type="match status" value="1"/>
</dbReference>
<dbReference type="SUPFAM" id="SSF53474">
    <property type="entry name" value="alpha/beta-Hydrolases"/>
    <property type="match status" value="1"/>
</dbReference>